<feature type="signal peptide" evidence="1">
    <location>
        <begin position="1"/>
        <end position="20"/>
    </location>
</feature>
<feature type="chain" id="PRO_5011980022" evidence="1">
    <location>
        <begin position="21"/>
        <end position="58"/>
    </location>
</feature>
<evidence type="ECO:0000313" key="2">
    <source>
        <dbReference type="EMBL" id="SHK43263.1"/>
    </source>
</evidence>
<dbReference type="Proteomes" id="UP000184275">
    <property type="component" value="Unassembled WGS sequence"/>
</dbReference>
<dbReference type="AlphaFoldDB" id="A0A1M6SET9"/>
<evidence type="ECO:0000256" key="1">
    <source>
        <dbReference type="SAM" id="SignalP"/>
    </source>
</evidence>
<evidence type="ECO:0000313" key="3">
    <source>
        <dbReference type="Proteomes" id="UP000184275"/>
    </source>
</evidence>
<gene>
    <name evidence="2" type="ORF">SAMN05720469_10636</name>
</gene>
<keyword evidence="1" id="KW-0732">Signal</keyword>
<sequence length="58" mass="5816">MNIKNSIFAFAIMAIVFLAACGDDSSSSANGNAIPEADPNATLVSRVPVGGCFLLAAA</sequence>
<proteinExistence type="predicted"/>
<dbReference type="EMBL" id="FRAW01000006">
    <property type="protein sequence ID" value="SHK43263.1"/>
    <property type="molecule type" value="Genomic_DNA"/>
</dbReference>
<keyword evidence="3" id="KW-1185">Reference proteome</keyword>
<accession>A0A1M6SET9</accession>
<organism evidence="2 3">
    <name type="scientific">Fibrobacter intestinalis</name>
    <dbReference type="NCBI Taxonomy" id="28122"/>
    <lineage>
        <taxon>Bacteria</taxon>
        <taxon>Pseudomonadati</taxon>
        <taxon>Fibrobacterota</taxon>
        <taxon>Fibrobacteria</taxon>
        <taxon>Fibrobacterales</taxon>
        <taxon>Fibrobacteraceae</taxon>
        <taxon>Fibrobacter</taxon>
    </lineage>
</organism>
<name>A0A1M6SET9_9BACT</name>
<dbReference type="RefSeq" id="WP_159433683.1">
    <property type="nucleotide sequence ID" value="NZ_FRAW01000006.1"/>
</dbReference>
<reference evidence="3" key="1">
    <citation type="submission" date="2016-11" db="EMBL/GenBank/DDBJ databases">
        <authorList>
            <person name="Varghese N."/>
            <person name="Submissions S."/>
        </authorList>
    </citation>
    <scope>NUCLEOTIDE SEQUENCE [LARGE SCALE GENOMIC DNA]</scope>
    <source>
        <strain evidence="3">UWOS</strain>
    </source>
</reference>
<protein>
    <submittedName>
        <fullName evidence="2">Uncharacterized protein</fullName>
    </submittedName>
</protein>
<dbReference type="PROSITE" id="PS51257">
    <property type="entry name" value="PROKAR_LIPOPROTEIN"/>
    <property type="match status" value="1"/>
</dbReference>